<gene>
    <name evidence="1" type="ORF">V1478_001997</name>
</gene>
<proteinExistence type="predicted"/>
<accession>A0ABD2BYQ8</accession>
<keyword evidence="2" id="KW-1185">Reference proteome</keyword>
<protein>
    <submittedName>
        <fullName evidence="1">S-adenosyl-L-methionine-dependent tRNA 4-demethylwyosine synthase-like isoform X3</fullName>
    </submittedName>
</protein>
<name>A0ABD2BYQ8_VESSQ</name>
<organism evidence="1 2">
    <name type="scientific">Vespula squamosa</name>
    <name type="common">Southern yellow jacket</name>
    <name type="synonym">Wasp</name>
    <dbReference type="NCBI Taxonomy" id="30214"/>
    <lineage>
        <taxon>Eukaryota</taxon>
        <taxon>Metazoa</taxon>
        <taxon>Ecdysozoa</taxon>
        <taxon>Arthropoda</taxon>
        <taxon>Hexapoda</taxon>
        <taxon>Insecta</taxon>
        <taxon>Pterygota</taxon>
        <taxon>Neoptera</taxon>
        <taxon>Endopterygota</taxon>
        <taxon>Hymenoptera</taxon>
        <taxon>Apocrita</taxon>
        <taxon>Aculeata</taxon>
        <taxon>Vespoidea</taxon>
        <taxon>Vespidae</taxon>
        <taxon>Vespinae</taxon>
        <taxon>Vespula</taxon>
    </lineage>
</organism>
<evidence type="ECO:0000313" key="1">
    <source>
        <dbReference type="EMBL" id="KAL2737911.1"/>
    </source>
</evidence>
<dbReference type="Proteomes" id="UP001607302">
    <property type="component" value="Unassembled WGS sequence"/>
</dbReference>
<evidence type="ECO:0000313" key="2">
    <source>
        <dbReference type="Proteomes" id="UP001607302"/>
    </source>
</evidence>
<sequence>MLELDEKPKVTSQKGYAGQVTCKCEHGEKKEEKKEEGGCCSRKERKAESGCCGAKCCTNPKEQRKQKKLPVVAVCQAVVRAKTISLKKFEKKVAVKIINHKDYINLKSYAIILNSNDYAKKLLPENFSSRRIGDAKEINNHEGTPQIGCCSWRQTCCGGGCCEQILPNCCSSEQNNATSPQKAMVAPTYGYTPWEMTMNGTMTMTSVPGNNEIEKLLCSNLSKPTVCYGGGCGKTPSQDSNTKNKKEEETRIDTIPSRIRISNR</sequence>
<comment type="caution">
    <text evidence="1">The sequence shown here is derived from an EMBL/GenBank/DDBJ whole genome shotgun (WGS) entry which is preliminary data.</text>
</comment>
<reference evidence="1 2" key="1">
    <citation type="journal article" date="2024" name="Ann. Entomol. Soc. Am.">
        <title>Genomic analyses of the southern and eastern yellowjacket wasps (Hymenoptera: Vespidae) reveal evolutionary signatures of social life.</title>
        <authorList>
            <person name="Catto M.A."/>
            <person name="Caine P.B."/>
            <person name="Orr S.E."/>
            <person name="Hunt B.G."/>
            <person name="Goodisman M.A.D."/>
        </authorList>
    </citation>
    <scope>NUCLEOTIDE SEQUENCE [LARGE SCALE GENOMIC DNA]</scope>
    <source>
        <strain evidence="1">233</strain>
        <tissue evidence="1">Head and thorax</tissue>
    </source>
</reference>
<dbReference type="EMBL" id="JAUDFV010000027">
    <property type="protein sequence ID" value="KAL2737911.1"/>
    <property type="molecule type" value="Genomic_DNA"/>
</dbReference>
<dbReference type="AlphaFoldDB" id="A0ABD2BYQ8"/>